<evidence type="ECO:0000313" key="22">
    <source>
        <dbReference type="EMBL" id="RVD86148.1"/>
    </source>
</evidence>
<organism evidence="22 23">
    <name type="scientific">Arthrobotrys flagrans</name>
    <name type="common">Nematode-trapping fungus</name>
    <name type="synonym">Trichothecium flagrans</name>
    <dbReference type="NCBI Taxonomy" id="97331"/>
    <lineage>
        <taxon>Eukaryota</taxon>
        <taxon>Fungi</taxon>
        <taxon>Dikarya</taxon>
        <taxon>Ascomycota</taxon>
        <taxon>Pezizomycotina</taxon>
        <taxon>Orbiliomycetes</taxon>
        <taxon>Orbiliales</taxon>
        <taxon>Orbiliaceae</taxon>
        <taxon>Arthrobotrys</taxon>
    </lineage>
</organism>
<evidence type="ECO:0000256" key="11">
    <source>
        <dbReference type="ARBA" id="ARBA00022840"/>
    </source>
</evidence>
<keyword evidence="14" id="KW-0472">Membrane</keyword>
<feature type="domain" description="AMP-dependent synthetase/ligase" evidence="20">
    <location>
        <begin position="57"/>
        <end position="380"/>
    </location>
</feature>
<dbReference type="GeneID" id="93586749"/>
<keyword evidence="23" id="KW-1185">Reference proteome</keyword>
<comment type="catalytic activity">
    <reaction evidence="16">
        <text>a very long-chain fatty acid + ATP + CoA = a very long-chain fatty acyl-CoA + AMP + diphosphate</text>
        <dbReference type="Rhea" id="RHEA:54536"/>
        <dbReference type="ChEBI" id="CHEBI:30616"/>
        <dbReference type="ChEBI" id="CHEBI:33019"/>
        <dbReference type="ChEBI" id="CHEBI:57287"/>
        <dbReference type="ChEBI" id="CHEBI:58950"/>
        <dbReference type="ChEBI" id="CHEBI:138261"/>
        <dbReference type="ChEBI" id="CHEBI:456215"/>
    </reaction>
</comment>
<keyword evidence="13" id="KW-0445">Lipid transport</keyword>
<keyword evidence="12" id="KW-1133">Transmembrane helix</keyword>
<evidence type="ECO:0000259" key="20">
    <source>
        <dbReference type="Pfam" id="PF00501"/>
    </source>
</evidence>
<evidence type="ECO:0000256" key="6">
    <source>
        <dbReference type="ARBA" id="ARBA00022475"/>
    </source>
</evidence>
<dbReference type="FunFam" id="3.40.50.12780:FF:000019">
    <property type="entry name" value="Long-chain fatty acid transporter"/>
    <property type="match status" value="1"/>
</dbReference>
<dbReference type="AlphaFoldDB" id="A0A437A4U3"/>
<evidence type="ECO:0000256" key="16">
    <source>
        <dbReference type="ARBA" id="ARBA00051585"/>
    </source>
</evidence>
<evidence type="ECO:0000256" key="4">
    <source>
        <dbReference type="ARBA" id="ARBA00006432"/>
    </source>
</evidence>
<dbReference type="GO" id="GO:0009898">
    <property type="term" value="C:cytoplasmic side of plasma membrane"/>
    <property type="evidence" value="ECO:0007669"/>
    <property type="project" value="TreeGrafter"/>
</dbReference>
<dbReference type="GO" id="GO:0004467">
    <property type="term" value="F:long-chain fatty acid-CoA ligase activity"/>
    <property type="evidence" value="ECO:0007669"/>
    <property type="project" value="TreeGrafter"/>
</dbReference>
<dbReference type="InterPro" id="IPR025110">
    <property type="entry name" value="AMP-bd_C"/>
</dbReference>
<dbReference type="GO" id="GO:0005778">
    <property type="term" value="C:peroxisomal membrane"/>
    <property type="evidence" value="ECO:0007669"/>
    <property type="project" value="UniProtKB-SubCell"/>
</dbReference>
<dbReference type="Proteomes" id="UP000283090">
    <property type="component" value="Unassembled WGS sequence"/>
</dbReference>
<keyword evidence="15" id="KW-0576">Peroxisome</keyword>
<evidence type="ECO:0000256" key="18">
    <source>
        <dbReference type="ARBA" id="ARBA00068795"/>
    </source>
</evidence>
<keyword evidence="10" id="KW-0547">Nucleotide-binding</keyword>
<evidence type="ECO:0000256" key="14">
    <source>
        <dbReference type="ARBA" id="ARBA00023136"/>
    </source>
</evidence>
<dbReference type="Pfam" id="PF13193">
    <property type="entry name" value="AMP-binding_C"/>
    <property type="match status" value="1"/>
</dbReference>
<evidence type="ECO:0000256" key="19">
    <source>
        <dbReference type="ARBA" id="ARBA00078285"/>
    </source>
</evidence>
<evidence type="ECO:0000256" key="1">
    <source>
        <dbReference type="ARBA" id="ARBA00004502"/>
    </source>
</evidence>
<feature type="domain" description="AMP-binding enzyme C-terminal" evidence="21">
    <location>
        <begin position="498"/>
        <end position="579"/>
    </location>
</feature>
<evidence type="ECO:0000256" key="8">
    <source>
        <dbReference type="ARBA" id="ARBA00022677"/>
    </source>
</evidence>
<evidence type="ECO:0000313" key="23">
    <source>
        <dbReference type="Proteomes" id="UP000283090"/>
    </source>
</evidence>
<evidence type="ECO:0000256" key="5">
    <source>
        <dbReference type="ARBA" id="ARBA00022448"/>
    </source>
</evidence>
<evidence type="ECO:0000256" key="9">
    <source>
        <dbReference type="ARBA" id="ARBA00022692"/>
    </source>
</evidence>
<dbReference type="OrthoDB" id="10253869at2759"/>
<dbReference type="Gene3D" id="3.30.300.30">
    <property type="match status" value="1"/>
</dbReference>
<dbReference type="PANTHER" id="PTHR43107">
    <property type="entry name" value="LONG-CHAIN FATTY ACID TRANSPORT PROTEIN"/>
    <property type="match status" value="1"/>
</dbReference>
<gene>
    <name evidence="22" type="ORF">DFL_004438</name>
</gene>
<evidence type="ECO:0000256" key="13">
    <source>
        <dbReference type="ARBA" id="ARBA00023055"/>
    </source>
</evidence>
<evidence type="ECO:0000256" key="10">
    <source>
        <dbReference type="ARBA" id="ARBA00022741"/>
    </source>
</evidence>
<keyword evidence="7" id="KW-0436">Ligase</keyword>
<evidence type="ECO:0000256" key="12">
    <source>
        <dbReference type="ARBA" id="ARBA00022989"/>
    </source>
</evidence>
<dbReference type="InterPro" id="IPR000873">
    <property type="entry name" value="AMP-dep_synth/lig_dom"/>
</dbReference>
<evidence type="ECO:0000259" key="21">
    <source>
        <dbReference type="Pfam" id="PF13193"/>
    </source>
</evidence>
<sequence length="628" mass="70250">MAAATAAIALTVPAIAGYLDAKYHFMTDLHLISSLVFCRIQSAIREKRDRLHPFYVLEEHAQKFPERTWLWFQGKEYSYKQGYEAVIRHGNWFRDECGVKKGDIIAIDFMNCPEMIFIWMGLWAVGGIPAFYNYNLTGDALIHVVKVSSAKLAIVGQRVEETVGVKKQINETLPEVQVIIFDEGLEKTVANWRLDRPEEELLSGAKLADMAALVYTSGTTGLPKPAIISWWKNTGASKFVALWLRLNPGKDRFYTAMPIYHSSAALFNIMACLQVGATSCIGEKFSNRTFWPEVRASGSTVIQYVGETCRYLLTTPASPDDRNHNVAKAFGNGLRGDVWKEFKDRFGIQTIAEFYAATEGMSATWNMNTGDWGIGAVGVAGALVNLMQGGKTAIVDIDYETEEIWRDPVTGFCKKVPNGERGEMIFKLDENDIAASYRGYYRNEKASLSKLLRDVFKKGDVWFRTGDVLTVTNDGLIYFNDRIGDTYRWKSENVSTMEVSNAINSHPRKIVLDSAVFGVPLPNHDGNAGVACVVLHPEVKEDQATFDELLTFLQKSLPRYAIPLFIRVIGEVERTGSNKVVKGGLRKQGVDPEKTAGQAGGVWWLKDGKYQKFTDSDWSEIKAGRVKL</sequence>
<dbReference type="InterPro" id="IPR020845">
    <property type="entry name" value="AMP-binding_CS"/>
</dbReference>
<reference evidence="22 23" key="1">
    <citation type="submission" date="2019-01" db="EMBL/GenBank/DDBJ databases">
        <title>Intercellular communication is required for trap formation in the nematode-trapping fungus Duddingtonia flagrans.</title>
        <authorList>
            <person name="Youssar L."/>
            <person name="Wernet V."/>
            <person name="Hensel N."/>
            <person name="Hildebrandt H.-G."/>
            <person name="Fischer R."/>
        </authorList>
    </citation>
    <scope>NUCLEOTIDE SEQUENCE [LARGE SCALE GENOMIC DNA]</scope>
    <source>
        <strain evidence="22 23">CBS H-5679</strain>
    </source>
</reference>
<dbReference type="Pfam" id="PF00501">
    <property type="entry name" value="AMP-binding"/>
    <property type="match status" value="1"/>
</dbReference>
<evidence type="ECO:0000256" key="2">
    <source>
        <dbReference type="ARBA" id="ARBA00004585"/>
    </source>
</evidence>
<dbReference type="GO" id="GO:0005524">
    <property type="term" value="F:ATP binding"/>
    <property type="evidence" value="ECO:0007669"/>
    <property type="project" value="UniProtKB-KW"/>
</dbReference>
<evidence type="ECO:0000256" key="17">
    <source>
        <dbReference type="ARBA" id="ARBA00060276"/>
    </source>
</evidence>
<comment type="similarity">
    <text evidence="4">Belongs to the ATP-dependent AMP-binding enzyme family.</text>
</comment>
<dbReference type="GO" id="GO:0005811">
    <property type="term" value="C:lipid droplet"/>
    <property type="evidence" value="ECO:0007669"/>
    <property type="project" value="UniProtKB-SubCell"/>
</dbReference>
<keyword evidence="11" id="KW-0067">ATP-binding</keyword>
<dbReference type="PROSITE" id="PS00455">
    <property type="entry name" value="AMP_BINDING"/>
    <property type="match status" value="1"/>
</dbReference>
<dbReference type="GO" id="GO:0044539">
    <property type="term" value="P:long-chain fatty acid import into cell"/>
    <property type="evidence" value="ECO:0007669"/>
    <property type="project" value="TreeGrafter"/>
</dbReference>
<keyword evidence="6" id="KW-1003">Cell membrane</keyword>
<dbReference type="InterPro" id="IPR042099">
    <property type="entry name" value="ANL_N_sf"/>
</dbReference>
<dbReference type="EMBL" id="SAEB01000006">
    <property type="protein sequence ID" value="RVD86148.1"/>
    <property type="molecule type" value="Genomic_DNA"/>
</dbReference>
<keyword evidence="5" id="KW-0813">Transport</keyword>
<proteinExistence type="inferred from homology"/>
<comment type="function">
    <text evidence="17">Acyl-CoA synthetase required for both the import of long chain fatty acids (LCFAs) (C14-C18) and the activation very long chain fatty acids (VLCFAs) (C20-C26) by esterification of the fatty acids into metabolically active CoA-thioesters for subsequent degradation or incorporation into phospholipids. The transport and fatty acyl-CoA synthetase activities are genetically separable and are thus independent activities. Esterifies VLCFAs in the peroxisome matrix. The VLCFAs are actively transported into peroxisomes by a PXA1-PXA2 heterodimeric transporter in the peroxisomal membrane.</text>
</comment>
<keyword evidence="9" id="KW-0812">Transmembrane</keyword>
<protein>
    <recommendedName>
        <fullName evidence="18">Very long-chain fatty acid transport protein</fullName>
    </recommendedName>
    <alternativeName>
        <fullName evidence="19">Very-long-chain acyl-CoA synthetase</fullName>
    </alternativeName>
</protein>
<comment type="subcellular location">
    <subcellularLocation>
        <location evidence="3">Cell membrane</location>
        <topology evidence="3">Multi-pass membrane protein</topology>
    </subcellularLocation>
    <subcellularLocation>
        <location evidence="1">Lipid droplet</location>
    </subcellularLocation>
    <subcellularLocation>
        <location evidence="2">Peroxisome membrane</location>
        <topology evidence="2">Multi-pass membrane protein</topology>
    </subcellularLocation>
</comment>
<keyword evidence="8" id="KW-0551">Lipid droplet</keyword>
<comment type="caution">
    <text evidence="22">The sequence shown here is derived from an EMBL/GenBank/DDBJ whole genome shotgun (WGS) entry which is preliminary data.</text>
</comment>
<evidence type="ECO:0000256" key="7">
    <source>
        <dbReference type="ARBA" id="ARBA00022598"/>
    </source>
</evidence>
<dbReference type="VEuPathDB" id="FungiDB:DFL_004438"/>
<evidence type="ECO:0000256" key="15">
    <source>
        <dbReference type="ARBA" id="ARBA00023140"/>
    </source>
</evidence>
<dbReference type="RefSeq" id="XP_067491692.1">
    <property type="nucleotide sequence ID" value="XM_067633533.1"/>
</dbReference>
<dbReference type="SUPFAM" id="SSF56801">
    <property type="entry name" value="Acetyl-CoA synthetase-like"/>
    <property type="match status" value="1"/>
</dbReference>
<dbReference type="STRING" id="97331.A0A437A4U3"/>
<dbReference type="Gene3D" id="3.40.50.12780">
    <property type="entry name" value="N-terminal domain of ligase-like"/>
    <property type="match status" value="1"/>
</dbReference>
<name>A0A437A4U3_ARTFL</name>
<dbReference type="PANTHER" id="PTHR43107:SF15">
    <property type="entry name" value="FATTY ACID TRANSPORT PROTEIN 3, ISOFORM A"/>
    <property type="match status" value="1"/>
</dbReference>
<evidence type="ECO:0000256" key="3">
    <source>
        <dbReference type="ARBA" id="ARBA00004651"/>
    </source>
</evidence>
<dbReference type="GO" id="GO:0005324">
    <property type="term" value="F:long-chain fatty acid transmembrane transporter activity"/>
    <property type="evidence" value="ECO:0007669"/>
    <property type="project" value="TreeGrafter"/>
</dbReference>
<dbReference type="InterPro" id="IPR045851">
    <property type="entry name" value="AMP-bd_C_sf"/>
</dbReference>
<accession>A0A437A4U3</accession>